<dbReference type="AlphaFoldDB" id="A0A2T4C648"/>
<feature type="region of interest" description="Disordered" evidence="1">
    <location>
        <begin position="81"/>
        <end position="104"/>
    </location>
</feature>
<evidence type="ECO:0000313" key="4">
    <source>
        <dbReference type="Proteomes" id="UP000240760"/>
    </source>
</evidence>
<dbReference type="EMBL" id="KZ679131">
    <property type="protein sequence ID" value="PTB76998.1"/>
    <property type="molecule type" value="Genomic_DNA"/>
</dbReference>
<sequence>MKRIHPVLGSGILIFSVFVFFFPIPRCFFRSGSYRRHDSIRENLAAFFPSSLVLLLCTESELLWYQTPSLHGQRMMARYLGNKKRSRKQTKDQRPRQEKEVKATGKCRAPVHPEAQRITTCETEKALYCRYSITKQQKQKQEQGKQASTYRVLYVGTVYSVCQTPSRLFSVFFPL</sequence>
<dbReference type="Proteomes" id="UP000240760">
    <property type="component" value="Unassembled WGS sequence"/>
</dbReference>
<proteinExistence type="predicted"/>
<evidence type="ECO:0000256" key="1">
    <source>
        <dbReference type="SAM" id="MobiDB-lite"/>
    </source>
</evidence>
<evidence type="ECO:0000313" key="3">
    <source>
        <dbReference type="EMBL" id="PTB76998.1"/>
    </source>
</evidence>
<evidence type="ECO:0000256" key="2">
    <source>
        <dbReference type="SAM" id="Phobius"/>
    </source>
</evidence>
<gene>
    <name evidence="3" type="ORF">M440DRAFT_1240786</name>
</gene>
<reference evidence="3 4" key="1">
    <citation type="submission" date="2016-07" db="EMBL/GenBank/DDBJ databases">
        <title>Multiple horizontal gene transfer events from other fungi enriched the ability of initially mycotrophic Trichoderma (Ascomycota) to feed on dead plant biomass.</title>
        <authorList>
            <consortium name="DOE Joint Genome Institute"/>
            <person name="Aerts A."/>
            <person name="Atanasova L."/>
            <person name="Chenthamara K."/>
            <person name="Zhang J."/>
            <person name="Grujic M."/>
            <person name="Henrissat B."/>
            <person name="Kuo A."/>
            <person name="Salamov A."/>
            <person name="Lipzen A."/>
            <person name="Labutti K."/>
            <person name="Barry K."/>
            <person name="Miao Y."/>
            <person name="Rahimi M.J."/>
            <person name="Shen Q."/>
            <person name="Grigoriev I.V."/>
            <person name="Kubicek C.P."/>
            <person name="Druzhinina I.S."/>
        </authorList>
    </citation>
    <scope>NUCLEOTIDE SEQUENCE [LARGE SCALE GENOMIC DNA]</scope>
    <source>
        <strain evidence="3 4">ATCC 18648</strain>
    </source>
</reference>
<protein>
    <submittedName>
        <fullName evidence="3">Uncharacterized protein</fullName>
    </submittedName>
</protein>
<keyword evidence="4" id="KW-1185">Reference proteome</keyword>
<keyword evidence="2" id="KW-1133">Transmembrane helix</keyword>
<name>A0A2T4C648_TRILO</name>
<accession>A0A2T4C648</accession>
<feature type="compositionally biased region" description="Basic and acidic residues" evidence="1">
    <location>
        <begin position="89"/>
        <end position="103"/>
    </location>
</feature>
<keyword evidence="2" id="KW-0472">Membrane</keyword>
<keyword evidence="2" id="KW-0812">Transmembrane</keyword>
<feature type="transmembrane region" description="Helical" evidence="2">
    <location>
        <begin position="7"/>
        <end position="24"/>
    </location>
</feature>
<organism evidence="3 4">
    <name type="scientific">Trichoderma longibrachiatum ATCC 18648</name>
    <dbReference type="NCBI Taxonomy" id="983965"/>
    <lineage>
        <taxon>Eukaryota</taxon>
        <taxon>Fungi</taxon>
        <taxon>Dikarya</taxon>
        <taxon>Ascomycota</taxon>
        <taxon>Pezizomycotina</taxon>
        <taxon>Sordariomycetes</taxon>
        <taxon>Hypocreomycetidae</taxon>
        <taxon>Hypocreales</taxon>
        <taxon>Hypocreaceae</taxon>
        <taxon>Trichoderma</taxon>
    </lineage>
</organism>